<feature type="compositionally biased region" description="Basic and acidic residues" evidence="1">
    <location>
        <begin position="670"/>
        <end position="682"/>
    </location>
</feature>
<evidence type="ECO:0000256" key="1">
    <source>
        <dbReference type="SAM" id="MobiDB-lite"/>
    </source>
</evidence>
<feature type="compositionally biased region" description="Basic residues" evidence="1">
    <location>
        <begin position="96"/>
        <end position="105"/>
    </location>
</feature>
<feature type="region of interest" description="Disordered" evidence="1">
    <location>
        <begin position="714"/>
        <end position="740"/>
    </location>
</feature>
<dbReference type="EMBL" id="JBBWUH010000001">
    <property type="protein sequence ID" value="KAK8177695.1"/>
    <property type="molecule type" value="Genomic_DNA"/>
</dbReference>
<proteinExistence type="predicted"/>
<feature type="compositionally biased region" description="Basic and acidic residues" evidence="1">
    <location>
        <begin position="172"/>
        <end position="188"/>
    </location>
</feature>
<accession>A0ABR1Y7J0</accession>
<feature type="compositionally biased region" description="Polar residues" evidence="1">
    <location>
        <begin position="62"/>
        <end position="72"/>
    </location>
</feature>
<organism evidence="2 3">
    <name type="scientific">Phyllosticta citrichinensis</name>
    <dbReference type="NCBI Taxonomy" id="1130410"/>
    <lineage>
        <taxon>Eukaryota</taxon>
        <taxon>Fungi</taxon>
        <taxon>Dikarya</taxon>
        <taxon>Ascomycota</taxon>
        <taxon>Pezizomycotina</taxon>
        <taxon>Dothideomycetes</taxon>
        <taxon>Dothideomycetes incertae sedis</taxon>
        <taxon>Botryosphaeriales</taxon>
        <taxon>Phyllostictaceae</taxon>
        <taxon>Phyllosticta</taxon>
    </lineage>
</organism>
<feature type="region of interest" description="Disordered" evidence="1">
    <location>
        <begin position="265"/>
        <end position="486"/>
    </location>
</feature>
<feature type="compositionally biased region" description="Low complexity" evidence="1">
    <location>
        <begin position="148"/>
        <end position="158"/>
    </location>
</feature>
<evidence type="ECO:0000313" key="3">
    <source>
        <dbReference type="Proteomes" id="UP001456524"/>
    </source>
</evidence>
<feature type="compositionally biased region" description="Low complexity" evidence="1">
    <location>
        <begin position="395"/>
        <end position="412"/>
    </location>
</feature>
<comment type="caution">
    <text evidence="2">The sequence shown here is derived from an EMBL/GenBank/DDBJ whole genome shotgun (WGS) entry which is preliminary data.</text>
</comment>
<feature type="compositionally biased region" description="Acidic residues" evidence="1">
    <location>
        <begin position="466"/>
        <end position="475"/>
    </location>
</feature>
<feature type="compositionally biased region" description="Polar residues" evidence="1">
    <location>
        <begin position="503"/>
        <end position="524"/>
    </location>
</feature>
<protein>
    <submittedName>
        <fullName evidence="2">Uncharacterized protein</fullName>
    </submittedName>
</protein>
<keyword evidence="3" id="KW-1185">Reference proteome</keyword>
<feature type="region of interest" description="Disordered" evidence="1">
    <location>
        <begin position="62"/>
        <end position="224"/>
    </location>
</feature>
<name>A0ABR1Y7J0_9PEZI</name>
<gene>
    <name evidence="2" type="ORF">IWX90DRAFT_27115</name>
</gene>
<evidence type="ECO:0000313" key="2">
    <source>
        <dbReference type="EMBL" id="KAK8177695.1"/>
    </source>
</evidence>
<dbReference type="Proteomes" id="UP001456524">
    <property type="component" value="Unassembled WGS sequence"/>
</dbReference>
<feature type="compositionally biased region" description="Basic residues" evidence="1">
    <location>
        <begin position="115"/>
        <end position="124"/>
    </location>
</feature>
<feature type="region of interest" description="Disordered" evidence="1">
    <location>
        <begin position="502"/>
        <end position="581"/>
    </location>
</feature>
<feature type="compositionally biased region" description="Low complexity" evidence="1">
    <location>
        <begin position="425"/>
        <end position="443"/>
    </location>
</feature>
<sequence>MSCPNRDFLDITVHTARCGDCNARNTGLLKRCPRCGHQQCVPCNEIRNGTHGMHLTNRLSLPAVQSSQTSPSMERDPSSVGERSGPGNGEGSSRQPSKRSSRKRSASKEEPAQVPKRKKLARSSKRGDAERLSANNAGRRRPGTSEASISIRSSSPSPGLFVSAPARSGTHARPESVRWSPRSDDHQRSQYRPLSPSLPTPSPASPQSLNVTMAPRRQDPPVFGRFFGADSSVFDDVAHQGGRALPASQTGLVNGDTVVPSIEIYEDSPDSPALDAASPNTALAEDQEATQQRHRDHSASTIVDEYTPTAPIHYRADSTPEPIPLASIPSHAGPLPLQELPVERREPAPSNGQPRHRRNPFDFPDPPRQQHRNDERRSSPGNEENEDPAQILNRLPLSSSSTQRASPASRQSPTRYVVARPWPSTAPQQSTRAQAQTTRRIASSDTEEELAERRPRRARFNRVFLNDEDDEEEGNPAESHFQPGPNLRLREKVNEEPAHHAVVTQTPEQHGITHRSTPLFSSAQLRPRERSPSAYNHRATRSGRFAPRQPDNIPPLPTATMSTQRPLNSEPALVTRTRARPGTYEALEEELDKIPFDEAHYRQPRAALPPFVGLDKLKPANRVSVVAYREQYERERQQEIADFDTWRFEEHRKLEEKRLAESRRRRRRAAERSHTGPDHPPEGSRSARVHPAGRSAAALAESGMIVSKEGIVYSAVRDLPPPKRNPRADADPRTQTKKMMQHLPGEDWDWESYGKLHGALHMDDQLPPAQRKLSREEREKAEKVLLEFIPDTLPLKPVEKEADKE</sequence>
<reference evidence="2 3" key="1">
    <citation type="journal article" date="2022" name="G3 (Bethesda)">
        <title>Enemy or ally: a genomic approach to elucidate the lifestyle of Phyllosticta citrichinaensis.</title>
        <authorList>
            <person name="Buijs V.A."/>
            <person name="Groenewald J.Z."/>
            <person name="Haridas S."/>
            <person name="LaButti K.M."/>
            <person name="Lipzen A."/>
            <person name="Martin F.M."/>
            <person name="Barry K."/>
            <person name="Grigoriev I.V."/>
            <person name="Crous P.W."/>
            <person name="Seidl M.F."/>
        </authorList>
    </citation>
    <scope>NUCLEOTIDE SEQUENCE [LARGE SCALE GENOMIC DNA]</scope>
    <source>
        <strain evidence="2 3">CBS 129764</strain>
    </source>
</reference>
<feature type="region of interest" description="Disordered" evidence="1">
    <location>
        <begin position="654"/>
        <end position="701"/>
    </location>
</feature>